<accession>A0ACB9H9Y6</accession>
<reference evidence="2" key="1">
    <citation type="journal article" date="2022" name="Mol. Ecol. Resour.">
        <title>The genomes of chicory, endive, great burdock and yacon provide insights into Asteraceae palaeo-polyploidization history and plant inulin production.</title>
        <authorList>
            <person name="Fan W."/>
            <person name="Wang S."/>
            <person name="Wang H."/>
            <person name="Wang A."/>
            <person name="Jiang F."/>
            <person name="Liu H."/>
            <person name="Zhao H."/>
            <person name="Xu D."/>
            <person name="Zhang Y."/>
        </authorList>
    </citation>
    <scope>NUCLEOTIDE SEQUENCE [LARGE SCALE GENOMIC DNA]</scope>
    <source>
        <strain evidence="2">cv. Punajuju</strain>
    </source>
</reference>
<protein>
    <submittedName>
        <fullName evidence="1">Uncharacterized protein</fullName>
    </submittedName>
</protein>
<reference evidence="1 2" key="2">
    <citation type="journal article" date="2022" name="Mol. Ecol. Resour.">
        <title>The genomes of chicory, endive, great burdock and yacon provide insights into Asteraceae paleo-polyploidization history and plant inulin production.</title>
        <authorList>
            <person name="Fan W."/>
            <person name="Wang S."/>
            <person name="Wang H."/>
            <person name="Wang A."/>
            <person name="Jiang F."/>
            <person name="Liu H."/>
            <person name="Zhao H."/>
            <person name="Xu D."/>
            <person name="Zhang Y."/>
        </authorList>
    </citation>
    <scope>NUCLEOTIDE SEQUENCE [LARGE SCALE GENOMIC DNA]</scope>
    <source>
        <strain evidence="2">cv. Punajuju</strain>
        <tissue evidence="1">Leaves</tissue>
    </source>
</reference>
<gene>
    <name evidence="1" type="ORF">L2E82_06396</name>
</gene>
<evidence type="ECO:0000313" key="2">
    <source>
        <dbReference type="Proteomes" id="UP001055811"/>
    </source>
</evidence>
<dbReference type="Proteomes" id="UP001055811">
    <property type="component" value="Linkage Group LG01"/>
</dbReference>
<name>A0ACB9H9Y6_CICIN</name>
<comment type="caution">
    <text evidence="1">The sequence shown here is derived from an EMBL/GenBank/DDBJ whole genome shotgun (WGS) entry which is preliminary data.</text>
</comment>
<dbReference type="EMBL" id="CM042009">
    <property type="protein sequence ID" value="KAI3792514.1"/>
    <property type="molecule type" value="Genomic_DNA"/>
</dbReference>
<organism evidence="1 2">
    <name type="scientific">Cichorium intybus</name>
    <name type="common">Chicory</name>
    <dbReference type="NCBI Taxonomy" id="13427"/>
    <lineage>
        <taxon>Eukaryota</taxon>
        <taxon>Viridiplantae</taxon>
        <taxon>Streptophyta</taxon>
        <taxon>Embryophyta</taxon>
        <taxon>Tracheophyta</taxon>
        <taxon>Spermatophyta</taxon>
        <taxon>Magnoliopsida</taxon>
        <taxon>eudicotyledons</taxon>
        <taxon>Gunneridae</taxon>
        <taxon>Pentapetalae</taxon>
        <taxon>asterids</taxon>
        <taxon>campanulids</taxon>
        <taxon>Asterales</taxon>
        <taxon>Asteraceae</taxon>
        <taxon>Cichorioideae</taxon>
        <taxon>Cichorieae</taxon>
        <taxon>Cichoriinae</taxon>
        <taxon>Cichorium</taxon>
    </lineage>
</organism>
<keyword evidence="2" id="KW-1185">Reference proteome</keyword>
<evidence type="ECO:0000313" key="1">
    <source>
        <dbReference type="EMBL" id="KAI3792514.1"/>
    </source>
</evidence>
<sequence>MASPPEEQRNREDSPETKEMLHKTKLIQFLGRNTPIILQNDNGPCPLLAICNILLLRNNMNLSSDVAEVSQEKLLSLVAERLIDSNSNIDNKDAGYVENQQQNIADAIDLLPRLTTGIDVNIKFTRIDDFEFTRECAIFDLLDIPLYHGWIVDPQDSDTCSAIGLKSYNTIMGELVALETQNVENDLNNPEEDCVDFIAATTASLGVPSPSISRVKSFDDSPRSVSDEKKERKGDLQEEEDLLKALKLSVTESPTTFENNNDSGPKKPESVIPEEVQVHTGDENNKALKLLETENPKTVENNNDSGLKNPESVIPGGVQVHTGDQNDKALKLSETEISNTIENNNDSDLKKPESVIPGEVQVHTGANIDESSSQKATTDDDNNGINKSDDDLTFKTVPSQEVCSSSQELTSKNHENKDETTNATIDALVKSEKVKEDLEESAIPLPVNVENVGETLDMSSCSSAPVEGLESSKGKNGIYPVSVDESEPIYEGEEHIQEASTAGYENGEPMYEGEVVLAEQVDKLSSSADVAKGKDGITPRQGELIRNFLKNSASQLTIYGLFCLQEGLKERELCVFFRNNHFNTMFKFEGELYLLATDQGYISQPDLVWEKLNEVNGDSVFMTGNFKEFNAESQESHSWDEQNALANTADYLASIDNSPQENTGFNSDLQLAIALQQQEFEQQQQPPPPPRHVSPPNTAGQSGLVTGPQHVQPSRPKSSSSSSSSKQESKSSKEKCTVM</sequence>
<proteinExistence type="predicted"/>